<dbReference type="Gene3D" id="1.10.357.10">
    <property type="entry name" value="Tetracycline Repressor, domain 2"/>
    <property type="match status" value="1"/>
</dbReference>
<keyword evidence="5" id="KW-1185">Reference proteome</keyword>
<dbReference type="Pfam" id="PF00440">
    <property type="entry name" value="TetR_N"/>
    <property type="match status" value="1"/>
</dbReference>
<dbReference type="EMBL" id="JAOQBW010000002">
    <property type="protein sequence ID" value="MFK3575987.1"/>
    <property type="molecule type" value="Genomic_DNA"/>
</dbReference>
<comment type="caution">
    <text evidence="4">The sequence shown here is derived from an EMBL/GenBank/DDBJ whole genome shotgun (WGS) entry which is preliminary data.</text>
</comment>
<reference evidence="4 5" key="1">
    <citation type="submission" date="2022-09" db="EMBL/GenBank/DDBJ databases">
        <title>Genome sequencing of four strains from tibetan pig.</title>
        <authorList>
            <person name="Feng J."/>
        </authorList>
    </citation>
    <scope>NUCLEOTIDE SEQUENCE [LARGE SCALE GENOMIC DNA]</scope>
    <source>
        <strain evidence="4 5">11-1-1</strain>
    </source>
</reference>
<dbReference type="InterPro" id="IPR023772">
    <property type="entry name" value="DNA-bd_HTH_TetR-type_CS"/>
</dbReference>
<dbReference type="SUPFAM" id="SSF48498">
    <property type="entry name" value="Tetracyclin repressor-like, C-terminal domain"/>
    <property type="match status" value="1"/>
</dbReference>
<protein>
    <submittedName>
        <fullName evidence="4">TetR/AcrR family transcriptional regulator</fullName>
    </submittedName>
</protein>
<dbReference type="PRINTS" id="PR00455">
    <property type="entry name" value="HTHTETR"/>
</dbReference>
<dbReference type="InterPro" id="IPR036271">
    <property type="entry name" value="Tet_transcr_reg_TetR-rel_C_sf"/>
</dbReference>
<dbReference type="PROSITE" id="PS01081">
    <property type="entry name" value="HTH_TETR_1"/>
    <property type="match status" value="1"/>
</dbReference>
<accession>A0ABW8KN53</accession>
<keyword evidence="1 2" id="KW-0238">DNA-binding</keyword>
<dbReference type="PANTHER" id="PTHR30055:SF226">
    <property type="entry name" value="HTH-TYPE TRANSCRIPTIONAL REGULATOR PKSA"/>
    <property type="match status" value="1"/>
</dbReference>
<evidence type="ECO:0000256" key="2">
    <source>
        <dbReference type="PROSITE-ProRule" id="PRU00335"/>
    </source>
</evidence>
<feature type="domain" description="HTH tetR-type" evidence="3">
    <location>
        <begin position="20"/>
        <end position="80"/>
    </location>
</feature>
<evidence type="ECO:0000313" key="5">
    <source>
        <dbReference type="Proteomes" id="UP001620273"/>
    </source>
</evidence>
<dbReference type="RefSeq" id="WP_015450923.1">
    <property type="nucleotide sequence ID" value="NZ_JAOQBW010000002.1"/>
</dbReference>
<evidence type="ECO:0000259" key="3">
    <source>
        <dbReference type="PROSITE" id="PS50977"/>
    </source>
</evidence>
<dbReference type="InterPro" id="IPR001647">
    <property type="entry name" value="HTH_TetR"/>
</dbReference>
<dbReference type="InterPro" id="IPR009057">
    <property type="entry name" value="Homeodomain-like_sf"/>
</dbReference>
<feature type="DNA-binding region" description="H-T-H motif" evidence="2">
    <location>
        <begin position="43"/>
        <end position="62"/>
    </location>
</feature>
<evidence type="ECO:0000313" key="4">
    <source>
        <dbReference type="EMBL" id="MFK3575987.1"/>
    </source>
</evidence>
<name>A0ABW8KN53_9BIFI</name>
<dbReference type="SUPFAM" id="SSF46689">
    <property type="entry name" value="Homeodomain-like"/>
    <property type="match status" value="1"/>
</dbReference>
<dbReference type="InterPro" id="IPR050109">
    <property type="entry name" value="HTH-type_TetR-like_transc_reg"/>
</dbReference>
<dbReference type="PROSITE" id="PS50977">
    <property type="entry name" value="HTH_TETR_2"/>
    <property type="match status" value="1"/>
</dbReference>
<organism evidence="4 5">
    <name type="scientific">Bifidobacterium thermacidophilum</name>
    <dbReference type="NCBI Taxonomy" id="246618"/>
    <lineage>
        <taxon>Bacteria</taxon>
        <taxon>Bacillati</taxon>
        <taxon>Actinomycetota</taxon>
        <taxon>Actinomycetes</taxon>
        <taxon>Bifidobacteriales</taxon>
        <taxon>Bifidobacteriaceae</taxon>
        <taxon>Bifidobacterium</taxon>
    </lineage>
</organism>
<evidence type="ECO:0000256" key="1">
    <source>
        <dbReference type="ARBA" id="ARBA00023125"/>
    </source>
</evidence>
<proteinExistence type="predicted"/>
<gene>
    <name evidence="4" type="ORF">OCH74_03780</name>
</gene>
<dbReference type="PANTHER" id="PTHR30055">
    <property type="entry name" value="HTH-TYPE TRANSCRIPTIONAL REGULATOR RUTR"/>
    <property type="match status" value="1"/>
</dbReference>
<sequence length="209" mass="23701">MVSTSRQSTTEDGGTQLMVRDARANIIEASWNLFKEKGYEGTTIDDIIAKAGIAKGTFYHHFQGKSALLGTLSDVFDEHYRELDAELDPAGSPVEQIQYLNRRMFGYIEQHIPVDLLSAQLASQLNERGDRSLVDQDRFYFAIHRKLVAKGQELGEITKDYSTHDIVRLYAMAERSMLYDWCLHQGSQPLVGEPTRIVAMVLSVFVRKI</sequence>
<dbReference type="Proteomes" id="UP001620273">
    <property type="component" value="Unassembled WGS sequence"/>
</dbReference>